<proteinExistence type="predicted"/>
<accession>A0A329MUM3</accession>
<dbReference type="Proteomes" id="UP000250369">
    <property type="component" value="Unassembled WGS sequence"/>
</dbReference>
<name>A0A329MUM3_9BACL</name>
<dbReference type="RefSeq" id="WP_113029215.1">
    <property type="nucleotide sequence ID" value="NZ_QMFB01000001.1"/>
</dbReference>
<gene>
    <name evidence="1" type="ORF">DQG23_02605</name>
</gene>
<dbReference type="EMBL" id="QMFB01000001">
    <property type="protein sequence ID" value="RAV23104.1"/>
    <property type="molecule type" value="Genomic_DNA"/>
</dbReference>
<evidence type="ECO:0000313" key="1">
    <source>
        <dbReference type="EMBL" id="RAV23104.1"/>
    </source>
</evidence>
<organism evidence="1 2">
    <name type="scientific">Paenibacillus contaminans</name>
    <dbReference type="NCBI Taxonomy" id="450362"/>
    <lineage>
        <taxon>Bacteria</taxon>
        <taxon>Bacillati</taxon>
        <taxon>Bacillota</taxon>
        <taxon>Bacilli</taxon>
        <taxon>Bacillales</taxon>
        <taxon>Paenibacillaceae</taxon>
        <taxon>Paenibacillus</taxon>
    </lineage>
</organism>
<reference evidence="1 2" key="1">
    <citation type="journal article" date="2009" name="Int. J. Syst. Evol. Microbiol.">
        <title>Paenibacillus contaminans sp. nov., isolated from a contaminated laboratory plate.</title>
        <authorList>
            <person name="Chou J.H."/>
            <person name="Lee J.H."/>
            <person name="Lin M.C."/>
            <person name="Chang P.S."/>
            <person name="Arun A.B."/>
            <person name="Young C.C."/>
            <person name="Chen W.M."/>
        </authorList>
    </citation>
    <scope>NUCLEOTIDE SEQUENCE [LARGE SCALE GENOMIC DNA]</scope>
    <source>
        <strain evidence="1 2">CKOBP-6</strain>
    </source>
</reference>
<keyword evidence="2" id="KW-1185">Reference proteome</keyword>
<comment type="caution">
    <text evidence="1">The sequence shown here is derived from an EMBL/GenBank/DDBJ whole genome shotgun (WGS) entry which is preliminary data.</text>
</comment>
<protein>
    <submittedName>
        <fullName evidence="1">Uncharacterized protein</fullName>
    </submittedName>
</protein>
<sequence length="760" mass="84185">MVRSIKAWIRKKRIMLITVFGLIMIGLYIAATAGSSGVMEGDYSKERAVSFMNAMTFETGVPDNDRVSKGGLDWYKMTSHGNLQLWLEPLAGNIAIEDTDASTWWTSRPAEEEVKSAGGKGLWATNLQAPVLFEYIKQEEKGANLTAGNTLEQQAKVGWRVIEGGVGIRYVMESLGISLYVECTLTEQGFNVHLPKQGIVEESGHRLATYQVFPFLGASLNGPEGFLFVPDGPGGLIRFNSEVNAKWKPYDYPVYGTDSSAPPPEDYFTRDDIAFPVFGISRGKSGFLAVIEQGEFHADIIASPAGLQTIFNQANAQFNVRRPYYQPKGLTSKTAVFEKGRFEFASTVRYMLLKPNRTGYADMAKAYRAYLMETKGLKKLEKTGVEPPLFLNVLMAAMEKGPLGTKTVVATTFAQAQAMAENLHLAGIKNMELGFVGWNPGGLPGHIPKKLSIEAAVGGEKGLAELAGLAERLDIPVRLDQNVTYARDKFGGGYSTDDAARMITGEINKFSRIDQKLFQFNPNLIAEQYVPSITEQMKRLPINRVSLVGLGEYLYSDFNRKRYTDRESAAAAYNKALDTAKSAFVKVYTSGAKAYTLGHVDHYFGFPTEYNYDMPLSEQVPFYPIALHGLVTYSSTGGNERPQPVEGFLRDIEYGALPNYTLTHEDPRILRNTQANTLFSSQFEINRGQILDEYAGYAEAGRNVQGMFIDNHRKLAEGVFETVYEGGKTIWVNYNSTPYNADGHTVDPLSFRIVAEGRLP</sequence>
<dbReference type="InterPro" id="IPR043751">
    <property type="entry name" value="DUF5696"/>
</dbReference>
<dbReference type="AlphaFoldDB" id="A0A329MUM3"/>
<dbReference type="Pfam" id="PF18952">
    <property type="entry name" value="DUF5696"/>
    <property type="match status" value="1"/>
</dbReference>
<dbReference type="OrthoDB" id="9793135at2"/>
<evidence type="ECO:0000313" key="2">
    <source>
        <dbReference type="Proteomes" id="UP000250369"/>
    </source>
</evidence>